<sequence>MEATVAALSWATLIHTPRGSKSLSWLLEDLSVLRSERRRPQSHDSQTQPSEFPTPPTPLSSLLTHQRPCPHIP</sequence>
<evidence type="ECO:0000256" key="1">
    <source>
        <dbReference type="SAM" id="MobiDB-lite"/>
    </source>
</evidence>
<reference evidence="2 3" key="1">
    <citation type="submission" date="2005-09" db="EMBL/GenBank/DDBJ databases">
        <authorList>
            <person name="Mural R.J."/>
            <person name="Li P.W."/>
            <person name="Adams M.D."/>
            <person name="Amanatides P.G."/>
            <person name="Baden-Tillson H."/>
            <person name="Barnstead M."/>
            <person name="Chin S.H."/>
            <person name="Dew I."/>
            <person name="Evans C.A."/>
            <person name="Ferriera S."/>
            <person name="Flanigan M."/>
            <person name="Fosler C."/>
            <person name="Glodek A."/>
            <person name="Gu Z."/>
            <person name="Holt R.A."/>
            <person name="Jennings D."/>
            <person name="Kraft C.L."/>
            <person name="Lu F."/>
            <person name="Nguyen T."/>
            <person name="Nusskern D.R."/>
            <person name="Pfannkoch C.M."/>
            <person name="Sitter C."/>
            <person name="Sutton G.G."/>
            <person name="Venter J.C."/>
            <person name="Wang Z."/>
            <person name="Woodage T."/>
            <person name="Zheng X.H."/>
            <person name="Zhong F."/>
        </authorList>
    </citation>
    <scope>NUCLEOTIDE SEQUENCE [LARGE SCALE GENOMIC DNA]</scope>
    <source>
        <strain>BN</strain>
        <strain evidence="3">Sprague-Dawley</strain>
    </source>
</reference>
<name>A6JEV6_RAT</name>
<gene>
    <name evidence="2" type="ORF">rCG_37706</name>
</gene>
<accession>A6JEV6</accession>
<proteinExistence type="predicted"/>
<evidence type="ECO:0000313" key="3">
    <source>
        <dbReference type="Proteomes" id="UP000234681"/>
    </source>
</evidence>
<dbReference type="AlphaFoldDB" id="A6JEV6"/>
<dbReference type="EMBL" id="CH473983">
    <property type="protein sequence ID" value="EDM00504.1"/>
    <property type="molecule type" value="Genomic_DNA"/>
</dbReference>
<organism evidence="2 3">
    <name type="scientific">Rattus norvegicus</name>
    <name type="common">Rat</name>
    <dbReference type="NCBI Taxonomy" id="10116"/>
    <lineage>
        <taxon>Eukaryota</taxon>
        <taxon>Metazoa</taxon>
        <taxon>Chordata</taxon>
        <taxon>Craniata</taxon>
        <taxon>Vertebrata</taxon>
        <taxon>Euteleostomi</taxon>
        <taxon>Mammalia</taxon>
        <taxon>Eutheria</taxon>
        <taxon>Euarchontoglires</taxon>
        <taxon>Glires</taxon>
        <taxon>Rodentia</taxon>
        <taxon>Myomorpha</taxon>
        <taxon>Muroidea</taxon>
        <taxon>Muridae</taxon>
        <taxon>Murinae</taxon>
        <taxon>Rattus</taxon>
    </lineage>
</organism>
<evidence type="ECO:0000313" key="2">
    <source>
        <dbReference type="EMBL" id="EDM00504.1"/>
    </source>
</evidence>
<protein>
    <submittedName>
        <fullName evidence="2">RCG37706</fullName>
    </submittedName>
</protein>
<dbReference type="Proteomes" id="UP000234681">
    <property type="component" value="Chromosome 3"/>
</dbReference>
<feature type="region of interest" description="Disordered" evidence="1">
    <location>
        <begin position="36"/>
        <end position="73"/>
    </location>
</feature>